<dbReference type="PROSITE" id="PS50231">
    <property type="entry name" value="RICIN_B_LECTIN"/>
    <property type="match status" value="1"/>
</dbReference>
<evidence type="ECO:0000256" key="10">
    <source>
        <dbReference type="SAM" id="SignalP"/>
    </source>
</evidence>
<evidence type="ECO:0000256" key="9">
    <source>
        <dbReference type="SAM" id="MobiDB-lite"/>
    </source>
</evidence>
<protein>
    <submittedName>
        <fullName evidence="12">Beta-xylosidase</fullName>
    </submittedName>
</protein>
<feature type="domain" description="CBM6" evidence="11">
    <location>
        <begin position="326"/>
        <end position="449"/>
    </location>
</feature>
<dbReference type="OrthoDB" id="1771685at2"/>
<dbReference type="Pfam" id="PF14200">
    <property type="entry name" value="RicinB_lectin_2"/>
    <property type="match status" value="1"/>
</dbReference>
<keyword evidence="2" id="KW-0858">Xylan degradation</keyword>
<dbReference type="InterPro" id="IPR000772">
    <property type="entry name" value="Ricin_B_lectin"/>
</dbReference>
<dbReference type="Pfam" id="PF03422">
    <property type="entry name" value="CBM_6"/>
    <property type="match status" value="1"/>
</dbReference>
<feature type="active site" description="Proton donor" evidence="7">
    <location>
        <position position="211"/>
    </location>
</feature>
<dbReference type="InterPro" id="IPR008979">
    <property type="entry name" value="Galactose-bd-like_sf"/>
</dbReference>
<dbReference type="SUPFAM" id="SSF75005">
    <property type="entry name" value="Arabinanase/levansucrase/invertase"/>
    <property type="match status" value="1"/>
</dbReference>
<feature type="region of interest" description="Disordered" evidence="9">
    <location>
        <begin position="638"/>
        <end position="677"/>
    </location>
</feature>
<gene>
    <name evidence="12" type="ORF">EubceDRAFT1_1208</name>
</gene>
<dbReference type="SUPFAM" id="SSF49785">
    <property type="entry name" value="Galactose-binding domain-like"/>
    <property type="match status" value="1"/>
</dbReference>
<dbReference type="InterPro" id="IPR006710">
    <property type="entry name" value="Glyco_hydro_43"/>
</dbReference>
<evidence type="ECO:0000313" key="12">
    <source>
        <dbReference type="EMBL" id="EIM57025.1"/>
    </source>
</evidence>
<dbReference type="SUPFAM" id="SSF50370">
    <property type="entry name" value="Ricin B-like lectins"/>
    <property type="match status" value="1"/>
</dbReference>
<proteinExistence type="inferred from homology"/>
<dbReference type="Gene3D" id="2.60.120.260">
    <property type="entry name" value="Galactose-binding domain-like"/>
    <property type="match status" value="1"/>
</dbReference>
<evidence type="ECO:0000256" key="1">
    <source>
        <dbReference type="ARBA" id="ARBA00009865"/>
    </source>
</evidence>
<feature type="site" description="Important for catalytic activity, responsible for pKa modulation of the active site Glu and correct orientation of both the proton donor and substrate" evidence="8">
    <location>
        <position position="153"/>
    </location>
</feature>
<dbReference type="InterPro" id="IPR023296">
    <property type="entry name" value="Glyco_hydro_beta-prop_sf"/>
</dbReference>
<dbReference type="SMART" id="SM00606">
    <property type="entry name" value="CBD_IV"/>
    <property type="match status" value="1"/>
</dbReference>
<evidence type="ECO:0000256" key="4">
    <source>
        <dbReference type="ARBA" id="ARBA00022801"/>
    </source>
</evidence>
<organism evidence="12 13">
    <name type="scientific">Eubacterium cellulosolvens (strain ATCC 43171 / JCM 9499 / 6)</name>
    <name type="common">Cillobacterium cellulosolvens</name>
    <dbReference type="NCBI Taxonomy" id="633697"/>
    <lineage>
        <taxon>Bacteria</taxon>
        <taxon>Bacillati</taxon>
        <taxon>Bacillota</taxon>
        <taxon>Clostridia</taxon>
        <taxon>Eubacteriales</taxon>
        <taxon>Eubacteriaceae</taxon>
        <taxon>Eubacterium</taxon>
    </lineage>
</organism>
<feature type="chain" id="PRO_5003698857" evidence="10">
    <location>
        <begin position="28"/>
        <end position="692"/>
    </location>
</feature>
<dbReference type="STRING" id="633697.EubceDRAFT1_1208"/>
<dbReference type="AlphaFoldDB" id="I5ATA2"/>
<comment type="similarity">
    <text evidence="1">Belongs to the glycosyl hydrolase 43 family.</text>
</comment>
<dbReference type="GO" id="GO:0030246">
    <property type="term" value="F:carbohydrate binding"/>
    <property type="evidence" value="ECO:0007669"/>
    <property type="project" value="InterPro"/>
</dbReference>
<dbReference type="GO" id="GO:0045493">
    <property type="term" value="P:xylan catabolic process"/>
    <property type="evidence" value="ECO:0007669"/>
    <property type="project" value="UniProtKB-KW"/>
</dbReference>
<dbReference type="HOGENOM" id="CLU_009397_11_3_9"/>
<dbReference type="CDD" id="cd04084">
    <property type="entry name" value="CBM6_xylanase-like"/>
    <property type="match status" value="1"/>
</dbReference>
<feature type="compositionally biased region" description="Low complexity" evidence="9">
    <location>
        <begin position="640"/>
        <end position="669"/>
    </location>
</feature>
<evidence type="ECO:0000259" key="11">
    <source>
        <dbReference type="PROSITE" id="PS51175"/>
    </source>
</evidence>
<accession>I5ATA2</accession>
<dbReference type="Gene3D" id="2.80.10.50">
    <property type="match status" value="2"/>
</dbReference>
<evidence type="ECO:0000256" key="2">
    <source>
        <dbReference type="ARBA" id="ARBA00022651"/>
    </source>
</evidence>
<dbReference type="Proteomes" id="UP000005753">
    <property type="component" value="Chromosome"/>
</dbReference>
<feature type="active site" description="Proton acceptor" evidence="7">
    <location>
        <position position="39"/>
    </location>
</feature>
<dbReference type="PROSITE" id="PS51175">
    <property type="entry name" value="CBM6"/>
    <property type="match status" value="1"/>
</dbReference>
<keyword evidence="6" id="KW-0326">Glycosidase</keyword>
<dbReference type="CDD" id="cd00161">
    <property type="entry name" value="beta-trefoil_Ricin-like"/>
    <property type="match status" value="1"/>
</dbReference>
<feature type="compositionally biased region" description="Low complexity" evidence="9">
    <location>
        <begin position="462"/>
        <end position="477"/>
    </location>
</feature>
<evidence type="ECO:0000313" key="13">
    <source>
        <dbReference type="Proteomes" id="UP000005753"/>
    </source>
</evidence>
<feature type="region of interest" description="Disordered" evidence="9">
    <location>
        <begin position="454"/>
        <end position="487"/>
    </location>
</feature>
<dbReference type="PANTHER" id="PTHR43772">
    <property type="entry name" value="ENDO-1,4-BETA-XYLANASE"/>
    <property type="match status" value="1"/>
</dbReference>
<evidence type="ECO:0000256" key="3">
    <source>
        <dbReference type="ARBA" id="ARBA00022729"/>
    </source>
</evidence>
<dbReference type="Pfam" id="PF04616">
    <property type="entry name" value="Glyco_hydro_43"/>
    <property type="match status" value="1"/>
</dbReference>
<dbReference type="Gene3D" id="2.115.10.20">
    <property type="entry name" value="Glycosyl hydrolase domain, family 43"/>
    <property type="match status" value="1"/>
</dbReference>
<keyword evidence="13" id="KW-1185">Reference proteome</keyword>
<keyword evidence="5" id="KW-0119">Carbohydrate metabolism</keyword>
<reference evidence="12 13" key="2">
    <citation type="submission" date="2012-02" db="EMBL/GenBank/DDBJ databases">
        <title>Improved High-Quality Draft sequence of Eubacterium cellulosolvens 6.</title>
        <authorList>
            <consortium name="US DOE Joint Genome Institute"/>
            <person name="Lucas S."/>
            <person name="Han J."/>
            <person name="Lapidus A."/>
            <person name="Cheng J.-F."/>
            <person name="Goodwin L."/>
            <person name="Pitluck S."/>
            <person name="Peters L."/>
            <person name="Mikhailova N."/>
            <person name="Gu W."/>
            <person name="Detter J.C."/>
            <person name="Han C."/>
            <person name="Tapia R."/>
            <person name="Land M."/>
            <person name="Hauser L."/>
            <person name="Kyrpides N."/>
            <person name="Ivanova N."/>
            <person name="Pagani I."/>
            <person name="Johnson E."/>
            <person name="Mukhopadhyay B."/>
            <person name="Anderson I."/>
            <person name="Woyke T."/>
        </authorList>
    </citation>
    <scope>NUCLEOTIDE SEQUENCE [LARGE SCALE GENOMIC DNA]</scope>
    <source>
        <strain evidence="12 13">6</strain>
    </source>
</reference>
<feature type="signal peptide" evidence="10">
    <location>
        <begin position="1"/>
        <end position="27"/>
    </location>
</feature>
<dbReference type="InterPro" id="IPR035992">
    <property type="entry name" value="Ricin_B-like_lectins"/>
</dbReference>
<dbReference type="PANTHER" id="PTHR43772:SF2">
    <property type="entry name" value="PUTATIVE (AFU_ORTHOLOGUE AFUA_2G04480)-RELATED"/>
    <property type="match status" value="1"/>
</dbReference>
<dbReference type="eggNOG" id="COG2382">
    <property type="taxonomic scope" value="Bacteria"/>
</dbReference>
<keyword evidence="3 10" id="KW-0732">Signal</keyword>
<reference evidence="12 13" key="1">
    <citation type="submission" date="2010-08" db="EMBL/GenBank/DDBJ databases">
        <authorList>
            <consortium name="US DOE Joint Genome Institute (JGI-PGF)"/>
            <person name="Lucas S."/>
            <person name="Copeland A."/>
            <person name="Lapidus A."/>
            <person name="Cheng J.-F."/>
            <person name="Bruce D."/>
            <person name="Goodwin L."/>
            <person name="Pitluck S."/>
            <person name="Land M.L."/>
            <person name="Hauser L."/>
            <person name="Chang Y.-J."/>
            <person name="Anderson I.J."/>
            <person name="Johnson E."/>
            <person name="Mulhopadhyay B."/>
            <person name="Kyrpides N."/>
            <person name="Woyke T.J."/>
        </authorList>
    </citation>
    <scope>NUCLEOTIDE SEQUENCE [LARGE SCALE GENOMIC DNA]</scope>
    <source>
        <strain evidence="12 13">6</strain>
    </source>
</reference>
<evidence type="ECO:0000256" key="8">
    <source>
        <dbReference type="PIRSR" id="PIRSR606710-2"/>
    </source>
</evidence>
<name>I5ATA2_EUBC6</name>
<dbReference type="CDD" id="cd18618">
    <property type="entry name" value="GH43_Xsa43E-like"/>
    <property type="match status" value="1"/>
</dbReference>
<keyword evidence="4" id="KW-0378">Hydrolase</keyword>
<dbReference type="EMBL" id="CM001487">
    <property type="protein sequence ID" value="EIM57025.1"/>
    <property type="molecule type" value="Genomic_DNA"/>
</dbReference>
<sequence>MEKLAKIAGLLAAGAMLLAAMPAEVYADNPIVQTLYTTDPAPVVIGDRVYVFTGHDEDGASYYDMRDWRCYSSGDMVNWTDHGCPLSLKTFSWAKSDAWAGQVVERNGKYYYYVPVIANQGGNSIGVAVADKPEGPYKDALGHPLCQDYGYIDPTVFIDNDGQAYLYWGNPQLTYCKLNDDMISIKGSIQKVNQDAASFGYYKDRASSYEEGPWFYRRGNLYYMLYSAGGIPEHIAYSTSSSPTGPWKYRGVIMPTEGRSFTNHCGVVDFKGHSYFFYHNGALPGGSGFARSVAVEEFCYNPDGSFPTIKMTDNGPDPVATLNPYRKTEAETICKESGIKTEECSEGTMNVAYIADGDWIKVKNVDFGSGAKSFSARLASPYDGGKIEIRLDGTNGKLVGTLQSKNTGAWQTYTTQSCTVSGAEGKHDLYFVFRGGSGYLFNFNWWQFTPVNAQEADPTPAPTKTPTKAPTQTPVPTEAQPTCLPQVPGETAEIPEGWYYIRNVHAGKYLQVECDLAEAGANVLLCDSDRNSGQEWYVSHGEDGTITLKSGRGDFNLDIAYGKDEDGANVGIYHAYGGEAQRFKVKKASDENTYYIATACSGYGRVLDDEKKSKENGANVIQWRYNGNNNQKWVFEPVNAPTATPKPTATATPKPTATATPKPTSTPTPTKKPHRPVKYSALELDGTCSLFH</sequence>
<keyword evidence="2" id="KW-0624">Polysaccharide degradation</keyword>
<dbReference type="InterPro" id="IPR005084">
    <property type="entry name" value="CBM6"/>
</dbReference>
<evidence type="ECO:0000256" key="5">
    <source>
        <dbReference type="ARBA" id="ARBA00023277"/>
    </source>
</evidence>
<evidence type="ECO:0000256" key="7">
    <source>
        <dbReference type="PIRSR" id="PIRSR606710-1"/>
    </source>
</evidence>
<dbReference type="SMART" id="SM00458">
    <property type="entry name" value="RICIN"/>
    <property type="match status" value="1"/>
</dbReference>
<evidence type="ECO:0000256" key="6">
    <source>
        <dbReference type="ARBA" id="ARBA00023295"/>
    </source>
</evidence>
<dbReference type="eggNOG" id="COG3507">
    <property type="taxonomic scope" value="Bacteria"/>
</dbReference>
<dbReference type="InterPro" id="IPR052176">
    <property type="entry name" value="Glycosyl_Hydrlase_43_Enz"/>
</dbReference>
<dbReference type="InterPro" id="IPR006584">
    <property type="entry name" value="Cellulose-bd_IV"/>
</dbReference>
<dbReference type="GO" id="GO:0004553">
    <property type="term" value="F:hydrolase activity, hydrolyzing O-glycosyl compounds"/>
    <property type="evidence" value="ECO:0007669"/>
    <property type="project" value="InterPro"/>
</dbReference>